<dbReference type="GO" id="GO:0005829">
    <property type="term" value="C:cytosol"/>
    <property type="evidence" value="ECO:0007669"/>
    <property type="project" value="TreeGrafter"/>
</dbReference>
<evidence type="ECO:0000256" key="3">
    <source>
        <dbReference type="ARBA" id="ARBA00023602"/>
    </source>
</evidence>
<dbReference type="FunFam" id="1.25.40.10:FF:000611">
    <property type="entry name" value="TPR repeat protein"/>
    <property type="match status" value="1"/>
</dbReference>
<evidence type="ECO:0000256" key="2">
    <source>
        <dbReference type="ARBA" id="ARBA00022803"/>
    </source>
</evidence>
<feature type="domain" description="Cns1/TTC4 wheel" evidence="5">
    <location>
        <begin position="272"/>
        <end position="381"/>
    </location>
</feature>
<dbReference type="SUPFAM" id="SSF48452">
    <property type="entry name" value="TPR-like"/>
    <property type="match status" value="1"/>
</dbReference>
<dbReference type="InterPro" id="IPR019734">
    <property type="entry name" value="TPR_rpt"/>
</dbReference>
<keyword evidence="2" id="KW-0802">TPR repeat</keyword>
<proteinExistence type="inferred from homology"/>
<dbReference type="Pfam" id="PF18972">
    <property type="entry name" value="Wheel"/>
    <property type="match status" value="1"/>
</dbReference>
<name>A0A232M1A8_9EURO</name>
<dbReference type="Proteomes" id="UP000243515">
    <property type="component" value="Unassembled WGS sequence"/>
</dbReference>
<dbReference type="InterPro" id="IPR011990">
    <property type="entry name" value="TPR-like_helical_dom_sf"/>
</dbReference>
<keyword evidence="1" id="KW-0677">Repeat</keyword>
<accession>A0A232M1A8</accession>
<dbReference type="PANTHER" id="PTHR46035:SF1">
    <property type="entry name" value="TETRATRICOPEPTIDE REPEAT PROTEIN 4"/>
    <property type="match status" value="1"/>
</dbReference>
<dbReference type="Gene3D" id="1.25.40.10">
    <property type="entry name" value="Tetratricopeptide repeat domain"/>
    <property type="match status" value="1"/>
</dbReference>
<dbReference type="EMBL" id="NPHW01003074">
    <property type="protein sequence ID" value="OXV10189.1"/>
    <property type="molecule type" value="Genomic_DNA"/>
</dbReference>
<dbReference type="GO" id="GO:0030544">
    <property type="term" value="F:Hsp70 protein binding"/>
    <property type="evidence" value="ECO:0007669"/>
    <property type="project" value="EnsemblFungi"/>
</dbReference>
<gene>
    <name evidence="6" type="ORF">Egran_02051</name>
</gene>
<evidence type="ECO:0000259" key="5">
    <source>
        <dbReference type="Pfam" id="PF18972"/>
    </source>
</evidence>
<dbReference type="GO" id="GO:0051879">
    <property type="term" value="F:Hsp90 protein binding"/>
    <property type="evidence" value="ECO:0007669"/>
    <property type="project" value="EnsemblFungi"/>
</dbReference>
<dbReference type="GO" id="GO:0043022">
    <property type="term" value="F:ribosome binding"/>
    <property type="evidence" value="ECO:0007669"/>
    <property type="project" value="EnsemblFungi"/>
</dbReference>
<organism evidence="6 7">
    <name type="scientific">Elaphomyces granulatus</name>
    <dbReference type="NCBI Taxonomy" id="519963"/>
    <lineage>
        <taxon>Eukaryota</taxon>
        <taxon>Fungi</taxon>
        <taxon>Dikarya</taxon>
        <taxon>Ascomycota</taxon>
        <taxon>Pezizomycotina</taxon>
        <taxon>Eurotiomycetes</taxon>
        <taxon>Eurotiomycetidae</taxon>
        <taxon>Eurotiales</taxon>
        <taxon>Elaphomycetaceae</taxon>
        <taxon>Elaphomyces</taxon>
    </lineage>
</organism>
<protein>
    <recommendedName>
        <fullName evidence="5">Cns1/TTC4 wheel domain-containing protein</fullName>
    </recommendedName>
</protein>
<evidence type="ECO:0000256" key="4">
    <source>
        <dbReference type="SAM" id="MobiDB-lite"/>
    </source>
</evidence>
<keyword evidence="7" id="KW-1185">Reference proteome</keyword>
<dbReference type="GO" id="GO:0042026">
    <property type="term" value="P:protein refolding"/>
    <property type="evidence" value="ECO:0007669"/>
    <property type="project" value="EnsemblFungi"/>
</dbReference>
<dbReference type="InterPro" id="IPR044059">
    <property type="entry name" value="Csn1/TTC4_wheel"/>
</dbReference>
<dbReference type="OrthoDB" id="420195at2759"/>
<evidence type="ECO:0000313" key="6">
    <source>
        <dbReference type="EMBL" id="OXV10189.1"/>
    </source>
</evidence>
<reference evidence="6 7" key="1">
    <citation type="journal article" date="2015" name="Environ. Microbiol.">
        <title>Metagenome sequence of Elaphomyces granulatus from sporocarp tissue reveals Ascomycota ectomycorrhizal fingerprints of genome expansion and a Proteobacteria-rich microbiome.</title>
        <authorList>
            <person name="Quandt C.A."/>
            <person name="Kohler A."/>
            <person name="Hesse C.N."/>
            <person name="Sharpton T.J."/>
            <person name="Martin F."/>
            <person name="Spatafora J.W."/>
        </authorList>
    </citation>
    <scope>NUCLEOTIDE SEQUENCE [LARGE SCALE GENOMIC DNA]</scope>
    <source>
        <strain evidence="6 7">OSC145934</strain>
    </source>
</reference>
<dbReference type="AlphaFoldDB" id="A0A232M1A8"/>
<dbReference type="SMART" id="SM00028">
    <property type="entry name" value="TPR"/>
    <property type="match status" value="2"/>
</dbReference>
<comment type="caution">
    <text evidence="6">The sequence shown here is derived from an EMBL/GenBank/DDBJ whole genome shotgun (WGS) entry which is preliminary data.</text>
</comment>
<dbReference type="GO" id="GO:0005634">
    <property type="term" value="C:nucleus"/>
    <property type="evidence" value="ECO:0007669"/>
    <property type="project" value="TreeGrafter"/>
</dbReference>
<dbReference type="PANTHER" id="PTHR46035">
    <property type="entry name" value="TETRATRICOPEPTIDE REPEAT PROTEIN 4"/>
    <property type="match status" value="1"/>
</dbReference>
<comment type="similarity">
    <text evidence="3">Belongs to the TTC4 family.</text>
</comment>
<sequence>MGTGDLGASLQSHRASQPLLEVDHVQGPELPPGLQNKNETADSKESTPLFMKDAGLLDWEDDDAILDALRALEHEGTRAEAALNCRELGNKAAKANSWLYAKQCYTNGIAVLTASEDKWEQPADIETELLQLRETKEACYVNRALCNLKLENYRSATLDCASALKVNSKNTKAFYRSAMALLALGKLPEAEDAATCGLELEPNNRPLQEIASRIGGRKEAVEAITEKKRMEEERAYKIKLVLSNALQARQIRVRITDQSPNLEDARMHLTPDPLSIESTLVFPSVFLYPLDAQSDFIKAFSESDTIAHHLSYVFPLPWDSNHEYELSRVNCYMENATGGLIQAGKKLPLSQILKSGKVEVVDELIKIYIVPATSAEKWIEQMKSRQKRS</sequence>
<dbReference type="CDD" id="cd21381">
    <property type="entry name" value="CTWD_TTC4"/>
    <property type="match status" value="1"/>
</dbReference>
<evidence type="ECO:0000313" key="7">
    <source>
        <dbReference type="Proteomes" id="UP000243515"/>
    </source>
</evidence>
<evidence type="ECO:0000256" key="1">
    <source>
        <dbReference type="ARBA" id="ARBA00022737"/>
    </source>
</evidence>
<feature type="region of interest" description="Disordered" evidence="4">
    <location>
        <begin position="1"/>
        <end position="46"/>
    </location>
</feature>